<dbReference type="RefSeq" id="WP_313761934.1">
    <property type="nucleotide sequence ID" value="NZ_JBHSOD010000072.1"/>
</dbReference>
<name>A0ABW1F897_9ACTN</name>
<organism evidence="3 4">
    <name type="scientific">Kitasatospora aburaviensis</name>
    <dbReference type="NCBI Taxonomy" id="67265"/>
    <lineage>
        <taxon>Bacteria</taxon>
        <taxon>Bacillati</taxon>
        <taxon>Actinomycetota</taxon>
        <taxon>Actinomycetes</taxon>
        <taxon>Kitasatosporales</taxon>
        <taxon>Streptomycetaceae</taxon>
        <taxon>Kitasatospora</taxon>
    </lineage>
</organism>
<dbReference type="Proteomes" id="UP001596067">
    <property type="component" value="Unassembled WGS sequence"/>
</dbReference>
<accession>A0ABW1F897</accession>
<sequence length="278" mass="28800">MSDPVHDTLADRLRLLGTQMPAPSLPAAEIRRRADRRRRRRHALAATAACTAAALCLALPSVLHSPGPRKGAATTDVSSVPASVPASPRPPAAFTVTSTSTAPIDAGAVPGILASCLGSDASQYHAVIAVRTPVASADIDGVVIAVNSANQYVQCESKGNKGKSRSVPATFINGRLWGAGHLVEFFDSLSAPAGAGQRLSLGAGHYTPEVAKVTISYGDDPTQYPTVMAGGAFVYTAAVSTSPDGNSFPPAPYVHAYNADGKEIYNQKTQPTAKNTRQ</sequence>
<reference evidence="4" key="1">
    <citation type="journal article" date="2019" name="Int. J. Syst. Evol. Microbiol.">
        <title>The Global Catalogue of Microorganisms (GCM) 10K type strain sequencing project: providing services to taxonomists for standard genome sequencing and annotation.</title>
        <authorList>
            <consortium name="The Broad Institute Genomics Platform"/>
            <consortium name="The Broad Institute Genome Sequencing Center for Infectious Disease"/>
            <person name="Wu L."/>
            <person name="Ma J."/>
        </authorList>
    </citation>
    <scope>NUCLEOTIDE SEQUENCE [LARGE SCALE GENOMIC DNA]</scope>
    <source>
        <strain evidence="4">CGMCC 4.1469</strain>
    </source>
</reference>
<keyword evidence="2" id="KW-1133">Transmembrane helix</keyword>
<feature type="compositionally biased region" description="Low complexity" evidence="1">
    <location>
        <begin position="77"/>
        <end position="86"/>
    </location>
</feature>
<keyword evidence="2" id="KW-0472">Membrane</keyword>
<comment type="caution">
    <text evidence="3">The sequence shown here is derived from an EMBL/GenBank/DDBJ whole genome shotgun (WGS) entry which is preliminary data.</text>
</comment>
<protein>
    <submittedName>
        <fullName evidence="3">Uncharacterized protein</fullName>
    </submittedName>
</protein>
<evidence type="ECO:0000313" key="4">
    <source>
        <dbReference type="Proteomes" id="UP001596067"/>
    </source>
</evidence>
<feature type="transmembrane region" description="Helical" evidence="2">
    <location>
        <begin position="42"/>
        <end position="63"/>
    </location>
</feature>
<keyword evidence="4" id="KW-1185">Reference proteome</keyword>
<gene>
    <name evidence="3" type="ORF">ACFP0N_34660</name>
</gene>
<feature type="region of interest" description="Disordered" evidence="1">
    <location>
        <begin position="67"/>
        <end position="92"/>
    </location>
</feature>
<evidence type="ECO:0000256" key="2">
    <source>
        <dbReference type="SAM" id="Phobius"/>
    </source>
</evidence>
<keyword evidence="2" id="KW-0812">Transmembrane</keyword>
<proteinExistence type="predicted"/>
<dbReference type="EMBL" id="JBHSOD010000072">
    <property type="protein sequence ID" value="MFC5890114.1"/>
    <property type="molecule type" value="Genomic_DNA"/>
</dbReference>
<evidence type="ECO:0000313" key="3">
    <source>
        <dbReference type="EMBL" id="MFC5890114.1"/>
    </source>
</evidence>
<evidence type="ECO:0000256" key="1">
    <source>
        <dbReference type="SAM" id="MobiDB-lite"/>
    </source>
</evidence>